<evidence type="ECO:0000313" key="2">
    <source>
        <dbReference type="EMBL" id="MBC6470511.1"/>
    </source>
</evidence>
<dbReference type="Pfam" id="PF20329">
    <property type="entry name" value="DUF6624"/>
    <property type="match status" value="1"/>
</dbReference>
<proteinExistence type="predicted"/>
<keyword evidence="3" id="KW-1185">Reference proteome</keyword>
<accession>A0ABR7M0F0</accession>
<evidence type="ECO:0000256" key="1">
    <source>
        <dbReference type="SAM" id="MobiDB-lite"/>
    </source>
</evidence>
<dbReference type="Proteomes" id="UP000805614">
    <property type="component" value="Unassembled WGS sequence"/>
</dbReference>
<protein>
    <submittedName>
        <fullName evidence="2">Uncharacterized protein</fullName>
    </submittedName>
</protein>
<name>A0ABR7M0F0_9ACTN</name>
<comment type="caution">
    <text evidence="2">The sequence shown here is derived from an EMBL/GenBank/DDBJ whole genome shotgun (WGS) entry which is preliminary data.</text>
</comment>
<dbReference type="EMBL" id="JABVEC010000042">
    <property type="protein sequence ID" value="MBC6470511.1"/>
    <property type="molecule type" value="Genomic_DNA"/>
</dbReference>
<reference evidence="2 3" key="1">
    <citation type="submission" date="2020-06" db="EMBL/GenBank/DDBJ databases">
        <title>Actinomadura xiongansis sp. nov., isolated from soil of Baiyangdian.</title>
        <authorList>
            <person name="Zhang X."/>
        </authorList>
    </citation>
    <scope>NUCLEOTIDE SEQUENCE [LARGE SCALE GENOMIC DNA]</scope>
    <source>
        <strain evidence="2 3">HBUM206468</strain>
    </source>
</reference>
<evidence type="ECO:0000313" key="3">
    <source>
        <dbReference type="Proteomes" id="UP000805614"/>
    </source>
</evidence>
<sequence>MRDAVAGGDAAPADLAHLEDRVRVNSGRPPLYGTQYGLTEAGFGPWPIEDPERLDERRAAMGLKPHAEYDDEMRGASG</sequence>
<gene>
    <name evidence="2" type="ORF">HKK74_34235</name>
</gene>
<dbReference type="InterPro" id="IPR046732">
    <property type="entry name" value="DUF6624"/>
</dbReference>
<organism evidence="2 3">
    <name type="scientific">Actinomadura alba</name>
    <dbReference type="NCBI Taxonomy" id="406431"/>
    <lineage>
        <taxon>Bacteria</taxon>
        <taxon>Bacillati</taxon>
        <taxon>Actinomycetota</taxon>
        <taxon>Actinomycetes</taxon>
        <taxon>Streptosporangiales</taxon>
        <taxon>Thermomonosporaceae</taxon>
        <taxon>Actinomadura</taxon>
    </lineage>
</organism>
<feature type="region of interest" description="Disordered" evidence="1">
    <location>
        <begin position="58"/>
        <end position="78"/>
    </location>
</feature>